<dbReference type="OrthoDB" id="8255628at2"/>
<dbReference type="KEGG" id="nha:Nham_2397"/>
<dbReference type="EMBL" id="CP000319">
    <property type="protein sequence ID" value="ABE63188.1"/>
    <property type="molecule type" value="Genomic_DNA"/>
</dbReference>
<dbReference type="AlphaFoldDB" id="Q1QKQ9"/>
<proteinExistence type="predicted"/>
<evidence type="ECO:0000313" key="3">
    <source>
        <dbReference type="Proteomes" id="UP000001953"/>
    </source>
</evidence>
<keyword evidence="3" id="KW-1185">Reference proteome</keyword>
<name>Q1QKQ9_NITHX</name>
<dbReference type="HOGENOM" id="CLU_1833062_0_0_5"/>
<evidence type="ECO:0000313" key="2">
    <source>
        <dbReference type="EMBL" id="ABE63188.1"/>
    </source>
</evidence>
<dbReference type="Proteomes" id="UP000001953">
    <property type="component" value="Chromosome"/>
</dbReference>
<sequence>MNVGWAPSKDERLLAVKGDGASFQEACERLGVSRSAAIGRYHRIKGTVFPSQAQRRARQAEETRRQRRIKSEREKVHAAILDAMEEAINNGMKRNDAIVSAAKAKCPIGLVAKRLQLSRQRVDKILRDYEVAFGNKSNHP</sequence>
<reference evidence="2 3" key="1">
    <citation type="submission" date="2006-03" db="EMBL/GenBank/DDBJ databases">
        <title>Complete sequence of chromosome of Nitrobacter hamburgensis X14.</title>
        <authorList>
            <consortium name="US DOE Joint Genome Institute"/>
            <person name="Copeland A."/>
            <person name="Lucas S."/>
            <person name="Lapidus A."/>
            <person name="Barry K."/>
            <person name="Detter J.C."/>
            <person name="Glavina del Rio T."/>
            <person name="Hammon N."/>
            <person name="Israni S."/>
            <person name="Dalin E."/>
            <person name="Tice H."/>
            <person name="Pitluck S."/>
            <person name="Chain P."/>
            <person name="Malfatti S."/>
            <person name="Shin M."/>
            <person name="Vergez L."/>
            <person name="Schmutz J."/>
            <person name="Larimer F."/>
            <person name="Land M."/>
            <person name="Hauser L."/>
            <person name="Kyrpides N."/>
            <person name="Ivanova N."/>
            <person name="Ward B."/>
            <person name="Arp D."/>
            <person name="Klotz M."/>
            <person name="Stein L."/>
            <person name="O'Mullan G."/>
            <person name="Starkenburg S."/>
            <person name="Sayavedra L."/>
            <person name="Poret-Peterson A.T."/>
            <person name="Gentry M.E."/>
            <person name="Bruce D."/>
            <person name="Richardson P."/>
        </authorList>
    </citation>
    <scope>NUCLEOTIDE SEQUENCE [LARGE SCALE GENOMIC DNA]</scope>
    <source>
        <strain evidence="3">DSM 10229 / NCIMB 13809 / X14</strain>
    </source>
</reference>
<dbReference type="STRING" id="323097.Nham_2397"/>
<dbReference type="eggNOG" id="ENOG5030UYM">
    <property type="taxonomic scope" value="Bacteria"/>
</dbReference>
<feature type="region of interest" description="Disordered" evidence="1">
    <location>
        <begin position="50"/>
        <end position="73"/>
    </location>
</feature>
<gene>
    <name evidence="2" type="ordered locus">Nham_2397</name>
</gene>
<dbReference type="RefSeq" id="WP_011510863.1">
    <property type="nucleotide sequence ID" value="NC_007964.1"/>
</dbReference>
<protein>
    <recommendedName>
        <fullName evidence="4">GcrA cell cycle regulator</fullName>
    </recommendedName>
</protein>
<accession>Q1QKQ9</accession>
<evidence type="ECO:0008006" key="4">
    <source>
        <dbReference type="Google" id="ProtNLM"/>
    </source>
</evidence>
<organism evidence="2 3">
    <name type="scientific">Nitrobacter hamburgensis (strain DSM 10229 / NCIMB 13809 / X14)</name>
    <dbReference type="NCBI Taxonomy" id="323097"/>
    <lineage>
        <taxon>Bacteria</taxon>
        <taxon>Pseudomonadati</taxon>
        <taxon>Pseudomonadota</taxon>
        <taxon>Alphaproteobacteria</taxon>
        <taxon>Hyphomicrobiales</taxon>
        <taxon>Nitrobacteraceae</taxon>
        <taxon>Nitrobacter</taxon>
    </lineage>
</organism>
<evidence type="ECO:0000256" key="1">
    <source>
        <dbReference type="SAM" id="MobiDB-lite"/>
    </source>
</evidence>
<feature type="compositionally biased region" description="Basic and acidic residues" evidence="1">
    <location>
        <begin position="58"/>
        <end position="73"/>
    </location>
</feature>